<dbReference type="SUPFAM" id="SSF50249">
    <property type="entry name" value="Nucleic acid-binding proteins"/>
    <property type="match status" value="1"/>
</dbReference>
<dbReference type="InterPro" id="IPR003141">
    <property type="entry name" value="Pol/His_phosphatase_N"/>
</dbReference>
<dbReference type="InterPro" id="IPR004013">
    <property type="entry name" value="PHP_dom"/>
</dbReference>
<dbReference type="InterPro" id="IPR012340">
    <property type="entry name" value="NA-bd_OB-fold"/>
</dbReference>
<evidence type="ECO:0000259" key="10">
    <source>
        <dbReference type="SMART" id="SM00481"/>
    </source>
</evidence>
<comment type="caution">
    <text evidence="11">The sequence shown here is derived from an EMBL/GenBank/DDBJ whole genome shotgun (WGS) entry which is preliminary data.</text>
</comment>
<dbReference type="NCBIfam" id="NF004226">
    <property type="entry name" value="PRK05673.1"/>
    <property type="match status" value="1"/>
</dbReference>
<protein>
    <recommendedName>
        <fullName evidence="3">DNA polymerase III subunit alpha</fullName>
        <ecNumber evidence="2">2.7.7.7</ecNumber>
    </recommendedName>
</protein>
<keyword evidence="6" id="KW-0235">DNA replication</keyword>
<dbReference type="GO" id="GO:0006260">
    <property type="term" value="P:DNA replication"/>
    <property type="evidence" value="ECO:0007669"/>
    <property type="project" value="UniProtKB-KW"/>
</dbReference>
<dbReference type="InterPro" id="IPR004805">
    <property type="entry name" value="DnaE2/DnaE/PolC"/>
</dbReference>
<dbReference type="Gene3D" id="1.10.150.870">
    <property type="match status" value="1"/>
</dbReference>
<reference evidence="11 12" key="1">
    <citation type="journal article" date="2023" name="Nat. Commun.">
        <title>Origin of minicircular mitochondrial genomes in red algae.</title>
        <authorList>
            <person name="Lee Y."/>
            <person name="Cho C.H."/>
            <person name="Lee Y.M."/>
            <person name="Park S.I."/>
            <person name="Yang J.H."/>
            <person name="West J.A."/>
            <person name="Bhattacharya D."/>
            <person name="Yoon H.S."/>
        </authorList>
    </citation>
    <scope>NUCLEOTIDE SEQUENCE [LARGE SCALE GENOMIC DNA]</scope>
    <source>
        <strain evidence="11 12">CCMP1338</strain>
        <tissue evidence="11">Whole cell</tissue>
    </source>
</reference>
<dbReference type="InterPro" id="IPR029460">
    <property type="entry name" value="DNAPol_HHH"/>
</dbReference>
<evidence type="ECO:0000256" key="3">
    <source>
        <dbReference type="ARBA" id="ARBA00019114"/>
    </source>
</evidence>
<feature type="domain" description="Polymerase/histidinol phosphatase N-terminal" evidence="10">
    <location>
        <begin position="59"/>
        <end position="126"/>
    </location>
</feature>
<dbReference type="EC" id="2.7.7.7" evidence="2"/>
<dbReference type="GO" id="GO:0008408">
    <property type="term" value="F:3'-5' exonuclease activity"/>
    <property type="evidence" value="ECO:0007669"/>
    <property type="project" value="InterPro"/>
</dbReference>
<name>A0AAV8V402_9RHOD</name>
<feature type="region of interest" description="Disordered" evidence="9">
    <location>
        <begin position="1304"/>
        <end position="1325"/>
    </location>
</feature>
<dbReference type="GO" id="GO:0005737">
    <property type="term" value="C:cytoplasm"/>
    <property type="evidence" value="ECO:0007669"/>
    <property type="project" value="UniProtKB-SubCell"/>
</dbReference>
<dbReference type="Pfam" id="PF17657">
    <property type="entry name" value="DNA_pol3_finger"/>
    <property type="match status" value="1"/>
</dbReference>
<dbReference type="Gene3D" id="2.40.50.140">
    <property type="entry name" value="Nucleic acid-binding proteins"/>
    <property type="match status" value="1"/>
</dbReference>
<dbReference type="EMBL" id="JAMWBK010000002">
    <property type="protein sequence ID" value="KAJ8907721.1"/>
    <property type="molecule type" value="Genomic_DNA"/>
</dbReference>
<dbReference type="CDD" id="cd12113">
    <property type="entry name" value="PHP_PolIIIA_DnaE3"/>
    <property type="match status" value="1"/>
</dbReference>
<dbReference type="Pfam" id="PF07733">
    <property type="entry name" value="DNA_pol3_alpha"/>
    <property type="match status" value="1"/>
</dbReference>
<sequence length="1325" mass="148161">MKRLEHPAPLGFVMMMSKVLHGQSAARYAGRRFGFGVRCCATASSSKPKTVLRGNLNWAPLHTHTDYSFLDGASHVPDLASRAAEMGIPALAITDHGAMHGAIQHMKSCKQHGVKPIIGNEMYILNGDIEADGYKGLVHHLTVIARNSKGYQNLVKLTSMSHLQGMKSRNRSKRPAINKELLQQHSEGLIILSGCLAGEIPKALVANRYNVAREVALWYRDTFGADFYLEMMDHGLPAQQVANAGIIQLSKELGIKTVVTNDSHFTMASDCYAHDVLLCIQTGKLVSDPNRMKYTGQEYFKSADEMMELFQHPSITRSDIAGSLENTLEVASKVEDYNILSAPRIPTYPLPDGFDGSIEDYFRETARAGLKEQIGDQYEVAQYEDRLEYELQLLIDKGFASYFLIVWDYIRYARENGISVGPGRGSACGSLVAYGLRITEIDPVKHDLLFERFLNPERTSLPDIDTDFSMEGRERVIRYVTEKYGEDHVAQIITFNRLSSKSVLRDCARVTGIPYAEADKVSKLVPVARGKATKLEAMISDGSPSPEFKNLYETEPKMRDLVDVSMILEGTNRNSGVHAAGVVIGAEPLNTIVPLARGKNNEVVTQYAMEELEDVGLLKMDFLGLRNLSIIDSTREYVAKKNGEQLPILQDLSFSDKGTYDLLSTGKVDGVFQLDASGGMQEIVKKLGPNSISDISSILALYRPGPLDAGLVDTFIDRKHGREPVQFEHPLLESILHETYGVLVYQEQIMQVARDLAGYSLGQADILRRAMGKKKTDVMEHERGRFVSGAIKNNIDRKLAEKLFESMLKFAEYCFNKSHSTAYAYLTFQTAWLKTHYPVEFMASVLRLNSDNMTKLPRYIDDAASQGVVVLAPSVNTSDVMFAPVYTLPSGCKAPSSRNGYVGFGLGAVKGIGEVAAQAITDERIRGGDFKSIFDFCARLPSKVAGKRVLENLVQCGAFDDLHENRKAVFNSIPQILDWRKKLDAKRKRAAAKLKEGGLSEVVHDIDSDEIVNKIRGSWLEAESDYSVMERYFIEKQLVGFLTSGDLHKEYERWVRFALPNTLDAARGGPQSPAEESEVLDDRPQEAEAKRQSSDQFYSKPLKDGESDLFFGVVTDTKKLFTKNGANPMMKFTLEDATGEIPCVAFTRTYARVKDYLEVGNRVAVYGKVRRYSGAEIHVEGAHMMEDYIVVLAYLENQGSASKPTIRENLTGALEHLATQQDGGNTMMSLRIATIGSRSDPLMPENIVNSRWKHIVRVRDKEYVRRVFMHYDVPALICPLRDYERLMRDRDIKKFEEQVFYGDEEEPVREDDYAQTLERKNVGSG</sequence>
<proteinExistence type="predicted"/>
<dbReference type="InterPro" id="IPR011708">
    <property type="entry name" value="DNA_pol3_alpha_NTPase_dom"/>
</dbReference>
<accession>A0AAV8V402</accession>
<dbReference type="InterPro" id="IPR041931">
    <property type="entry name" value="DNA_pol3_alpha_thumb_dom"/>
</dbReference>
<dbReference type="Pfam" id="PF14579">
    <property type="entry name" value="HHH_6"/>
    <property type="match status" value="1"/>
</dbReference>
<evidence type="ECO:0000313" key="11">
    <source>
        <dbReference type="EMBL" id="KAJ8907721.1"/>
    </source>
</evidence>
<evidence type="ECO:0000256" key="4">
    <source>
        <dbReference type="ARBA" id="ARBA00022679"/>
    </source>
</evidence>
<evidence type="ECO:0000256" key="6">
    <source>
        <dbReference type="ARBA" id="ARBA00022705"/>
    </source>
</evidence>
<organism evidence="11 12">
    <name type="scientific">Rhodosorus marinus</name>
    <dbReference type="NCBI Taxonomy" id="101924"/>
    <lineage>
        <taxon>Eukaryota</taxon>
        <taxon>Rhodophyta</taxon>
        <taxon>Stylonematophyceae</taxon>
        <taxon>Stylonematales</taxon>
        <taxon>Stylonemataceae</taxon>
        <taxon>Rhodosorus</taxon>
    </lineage>
</organism>
<dbReference type="GO" id="GO:0003887">
    <property type="term" value="F:DNA-directed DNA polymerase activity"/>
    <property type="evidence" value="ECO:0007669"/>
    <property type="project" value="UniProtKB-KW"/>
</dbReference>
<dbReference type="PANTHER" id="PTHR32294:SF0">
    <property type="entry name" value="DNA POLYMERASE III SUBUNIT ALPHA"/>
    <property type="match status" value="1"/>
</dbReference>
<keyword evidence="4" id="KW-0808">Transferase</keyword>
<evidence type="ECO:0000313" key="12">
    <source>
        <dbReference type="Proteomes" id="UP001157974"/>
    </source>
</evidence>
<evidence type="ECO:0000256" key="1">
    <source>
        <dbReference type="ARBA" id="ARBA00004496"/>
    </source>
</evidence>
<dbReference type="SMART" id="SM00481">
    <property type="entry name" value="POLIIIAc"/>
    <property type="match status" value="1"/>
</dbReference>
<keyword evidence="5" id="KW-0548">Nucleotidyltransferase</keyword>
<keyword evidence="12" id="KW-1185">Reference proteome</keyword>
<dbReference type="CDD" id="cd04485">
    <property type="entry name" value="DnaE_OBF"/>
    <property type="match status" value="1"/>
</dbReference>
<keyword evidence="7" id="KW-0239">DNA-directed DNA polymerase</keyword>
<dbReference type="Gene3D" id="1.10.10.1600">
    <property type="entry name" value="Bacterial DNA polymerase III alpha subunit, thumb domain"/>
    <property type="match status" value="1"/>
</dbReference>
<dbReference type="Pfam" id="PF02811">
    <property type="entry name" value="PHP"/>
    <property type="match status" value="1"/>
</dbReference>
<evidence type="ECO:0000256" key="8">
    <source>
        <dbReference type="ARBA" id="ARBA00049244"/>
    </source>
</evidence>
<dbReference type="Pfam" id="PF01336">
    <property type="entry name" value="tRNA_anti-codon"/>
    <property type="match status" value="1"/>
</dbReference>
<dbReference type="SUPFAM" id="SSF89550">
    <property type="entry name" value="PHP domain-like"/>
    <property type="match status" value="1"/>
</dbReference>
<dbReference type="GO" id="GO:0003676">
    <property type="term" value="F:nucleic acid binding"/>
    <property type="evidence" value="ECO:0007669"/>
    <property type="project" value="InterPro"/>
</dbReference>
<gene>
    <name evidence="11" type="ORF">NDN08_007827</name>
</gene>
<dbReference type="PANTHER" id="PTHR32294">
    <property type="entry name" value="DNA POLYMERASE III SUBUNIT ALPHA"/>
    <property type="match status" value="1"/>
</dbReference>
<dbReference type="NCBIfam" id="TIGR00594">
    <property type="entry name" value="polc"/>
    <property type="match status" value="1"/>
</dbReference>
<evidence type="ECO:0000256" key="7">
    <source>
        <dbReference type="ARBA" id="ARBA00022932"/>
    </source>
</evidence>
<evidence type="ECO:0000256" key="9">
    <source>
        <dbReference type="SAM" id="MobiDB-lite"/>
    </source>
</evidence>
<dbReference type="Gene3D" id="3.20.20.140">
    <property type="entry name" value="Metal-dependent hydrolases"/>
    <property type="match status" value="1"/>
</dbReference>
<feature type="compositionally biased region" description="Basic and acidic residues" evidence="9">
    <location>
        <begin position="1080"/>
        <end position="1093"/>
    </location>
</feature>
<dbReference type="InterPro" id="IPR004365">
    <property type="entry name" value="NA-bd_OB_tRNA"/>
</dbReference>
<comment type="catalytic activity">
    <reaction evidence="8">
        <text>DNA(n) + a 2'-deoxyribonucleoside 5'-triphosphate = DNA(n+1) + diphosphate</text>
        <dbReference type="Rhea" id="RHEA:22508"/>
        <dbReference type="Rhea" id="RHEA-COMP:17339"/>
        <dbReference type="Rhea" id="RHEA-COMP:17340"/>
        <dbReference type="ChEBI" id="CHEBI:33019"/>
        <dbReference type="ChEBI" id="CHEBI:61560"/>
        <dbReference type="ChEBI" id="CHEBI:173112"/>
        <dbReference type="EC" id="2.7.7.7"/>
    </reaction>
</comment>
<evidence type="ECO:0000256" key="5">
    <source>
        <dbReference type="ARBA" id="ARBA00022695"/>
    </source>
</evidence>
<feature type="region of interest" description="Disordered" evidence="9">
    <location>
        <begin position="1065"/>
        <end position="1100"/>
    </location>
</feature>
<dbReference type="InterPro" id="IPR040982">
    <property type="entry name" value="DNA_pol3_finger"/>
</dbReference>
<dbReference type="Proteomes" id="UP001157974">
    <property type="component" value="Unassembled WGS sequence"/>
</dbReference>
<dbReference type="InterPro" id="IPR016195">
    <property type="entry name" value="Pol/histidinol_Pase-like"/>
</dbReference>
<evidence type="ECO:0000256" key="2">
    <source>
        <dbReference type="ARBA" id="ARBA00012417"/>
    </source>
</evidence>
<comment type="subcellular location">
    <subcellularLocation>
        <location evidence="1">Cytoplasm</location>
    </subcellularLocation>
</comment>